<feature type="compositionally biased region" description="Acidic residues" evidence="1">
    <location>
        <begin position="420"/>
        <end position="440"/>
    </location>
</feature>
<dbReference type="InterPro" id="IPR010730">
    <property type="entry name" value="HET"/>
</dbReference>
<dbReference type="InterPro" id="IPR011009">
    <property type="entry name" value="Kinase-like_dom_sf"/>
</dbReference>
<dbReference type="Pfam" id="PF06985">
    <property type="entry name" value="HET"/>
    <property type="match status" value="1"/>
</dbReference>
<dbReference type="PANTHER" id="PTHR33112:SF16">
    <property type="entry name" value="HETEROKARYON INCOMPATIBILITY DOMAIN-CONTAINING PROTEIN"/>
    <property type="match status" value="1"/>
</dbReference>
<dbReference type="SUPFAM" id="SSF56112">
    <property type="entry name" value="Protein kinase-like (PK-like)"/>
    <property type="match status" value="1"/>
</dbReference>
<comment type="caution">
    <text evidence="3">The sequence shown here is derived from an EMBL/GenBank/DDBJ whole genome shotgun (WGS) entry which is preliminary data.</text>
</comment>
<dbReference type="PANTHER" id="PTHR33112">
    <property type="entry name" value="DOMAIN PROTEIN, PUTATIVE-RELATED"/>
    <property type="match status" value="1"/>
</dbReference>
<reference evidence="3" key="1">
    <citation type="submission" date="2022-10" db="EMBL/GenBank/DDBJ databases">
        <title>Tapping the CABI collections for fungal endophytes: first genome assemblies for Collariella, Neodidymelliopsis, Ascochyta clinopodiicola, Didymella pomorum, Didymosphaeria variabile, Neocosmospora piperis and Neocucurbitaria cava.</title>
        <authorList>
            <person name="Hill R."/>
        </authorList>
    </citation>
    <scope>NUCLEOTIDE SEQUENCE</scope>
    <source>
        <strain evidence="3">IMI 355091</strain>
    </source>
</reference>
<gene>
    <name evidence="3" type="ORF">N0V91_007463</name>
</gene>
<dbReference type="PROSITE" id="PS00108">
    <property type="entry name" value="PROTEIN_KINASE_ST"/>
    <property type="match status" value="1"/>
</dbReference>
<feature type="domain" description="Protein kinase" evidence="2">
    <location>
        <begin position="683"/>
        <end position="959"/>
    </location>
</feature>
<feature type="region of interest" description="Disordered" evidence="1">
    <location>
        <begin position="113"/>
        <end position="145"/>
    </location>
</feature>
<accession>A0A9W8Z921</accession>
<dbReference type="Pfam" id="PF00069">
    <property type="entry name" value="Pkinase"/>
    <property type="match status" value="1"/>
</dbReference>
<feature type="region of interest" description="Disordered" evidence="1">
    <location>
        <begin position="1428"/>
        <end position="1464"/>
    </location>
</feature>
<keyword evidence="4" id="KW-1185">Reference proteome</keyword>
<dbReference type="InterPro" id="IPR000719">
    <property type="entry name" value="Prot_kinase_dom"/>
</dbReference>
<dbReference type="PROSITE" id="PS50011">
    <property type="entry name" value="PROTEIN_KINASE_DOM"/>
    <property type="match status" value="1"/>
</dbReference>
<dbReference type="SMART" id="SM00220">
    <property type="entry name" value="S_TKc"/>
    <property type="match status" value="1"/>
</dbReference>
<evidence type="ECO:0000259" key="2">
    <source>
        <dbReference type="PROSITE" id="PS50011"/>
    </source>
</evidence>
<dbReference type="Gene3D" id="1.10.510.10">
    <property type="entry name" value="Transferase(Phosphotransferase) domain 1"/>
    <property type="match status" value="1"/>
</dbReference>
<protein>
    <recommendedName>
        <fullName evidence="2">Protein kinase domain-containing protein</fullName>
    </recommendedName>
</protein>
<feature type="region of interest" description="Disordered" evidence="1">
    <location>
        <begin position="420"/>
        <end position="493"/>
    </location>
</feature>
<name>A0A9W8Z921_9PLEO</name>
<proteinExistence type="predicted"/>
<sequence length="1592" mass="173528">MEGAGFAFDTADMDFNNVFATMPQQQQSFAKPTEDNTFGFFGDEGIDTAASFIDPTLFSTPSQDMSFMPQTLAMDNTMSNAMWNSHLTPESLIMNSFPATPTQSLEMYPTNMGTSLGKRPRQPDVEDFTQSKRHESTGDYTLSSFSSNSPRMDVIQGLSDEAADVCTTWFNKYAVLPSDRHIDSLSQLTGESADAIRQWFGRLLKQGMGGADSAYKSQTDMAMPALSWSDSYATDLVPTHQPGGMQMPQLPTPQLTQENTATPERRSSNDTTIVGQPASSLRGGKKRCSPTEDRDLLARDPNKIYQCTRKCGKRYGRKCDWKRNEEEGYPCKSWVCSLCVSGEVENVRPCFRKYHFVQHFRNIHPDVNSDEYEQASIVSSETEFPRNCGFCKHKFDSRQDRIDHIADHFKQGKCMLDWNDESNDEADNSDNNDGDDDDNDNDKPSGDGYDGAPSHPPPQSDPGDFGPHYFGGGDYAGGGSGGGGSGPSLLPDSFFQFQLSSKPDIIDVTKQASGEQRQQRTPSSPHTDRHSSSPEPSSREERALRGKQATPARDDQTPLAGDALSGRLVGGAKFPSQPLVARGVCLSNDGVGLITDAANRLPPVLDIHTDPAGRNTKNSPMEAFANHRTGESGVLTPAVLDVALPTMSQSNSGVLVAQATPTKALLPSTAVLDSLQQFTPQSFLSVRLLGAGGFSTVDEVLHRATNLRLGRKTLKNRDQTAIEELKKEVSVLQKLRHPHVIRFLGAYSKGDKMSILVAPVAETTLALWLEQVTLQRPANLANVISKMFGCLVSSVRYLHEQRPVVKHMDIKPQNILVAHGDQEFPHVVLCDFGISSSDEDLADGQHKPLTRRYIAPEVFNGFTRNQAADIWSLGCVLAEMASAPFGQTNSNWLNFRREYSGRTGKHYWQDVPSLQDWLSSFLKDAATPTEQQVVGTLKEMLSADPNERPSAALLSLNFTPAPCCLEWPNDNAAFPAPDQELSAVEVLVSKDGSDCCDHYLQTASAAVDPCADLFKNAKGWIDDCSHTHDACRQYAPADGTLPTRLVDTQPQGVGDSIIQVVDSATIAQSSEAVQYATLSYVWSKTDITLTTDQLHNVQLGLQRQTLPEPLESGIKAAQKLGFRYIWVDQLCILQDSDGDKRSECANMASVFRNAALTIVLDQITKHRSENLGIVLPNANANAQLQAVSGKIDTPSVTSTLPVSNFATPAFGWDTRAWALQERLLSRRLLHLCERQLYWECASLKASDTFPRGLSSLVWEKAHSKSYHDRPQRGKAGSKSVIVKNTSDVFHSSKSGSESVKNFDKQTPLDATRLRNCQWIHKEGDHSGDSMDVAHTTLQPVDAKAPLSSKGHFHATYARKNSGVGVAPSTKSAAAATPDTNAAVSSISASGPRIGSSAHDDCTSPDRSTSPYLRGFFGLSSLSDSRTMPVNFSDASKPVGPQSRPTDAHPALSKSKRGSETDDSLRAQRRVDLHKHSESLAARSNDNATRQASSNCVGVNAAPFWDSDHRLCTEHGGTTDVSVTGFETCRTTNSIPAFNDHVNGGLTEHPLSDSLANSLAHQLASCKHSHPCASGAAGMVHDKIFAEEDGTKI</sequence>
<feature type="compositionally biased region" description="Polar residues" evidence="1">
    <location>
        <begin position="510"/>
        <end position="525"/>
    </location>
</feature>
<evidence type="ECO:0000256" key="1">
    <source>
        <dbReference type="SAM" id="MobiDB-lite"/>
    </source>
</evidence>
<feature type="compositionally biased region" description="Low complexity" evidence="1">
    <location>
        <begin position="241"/>
        <end position="257"/>
    </location>
</feature>
<feature type="region of interest" description="Disordered" evidence="1">
    <location>
        <begin position="1361"/>
        <end position="1406"/>
    </location>
</feature>
<dbReference type="EMBL" id="JAPEVA010000065">
    <property type="protein sequence ID" value="KAJ4402102.1"/>
    <property type="molecule type" value="Genomic_DNA"/>
</dbReference>
<dbReference type="InterPro" id="IPR008271">
    <property type="entry name" value="Ser/Thr_kinase_AS"/>
</dbReference>
<feature type="region of interest" description="Disordered" evidence="1">
    <location>
        <begin position="510"/>
        <end position="564"/>
    </location>
</feature>
<dbReference type="CDD" id="cd00180">
    <property type="entry name" value="PKc"/>
    <property type="match status" value="1"/>
</dbReference>
<feature type="region of interest" description="Disordered" evidence="1">
    <location>
        <begin position="238"/>
        <end position="294"/>
    </location>
</feature>
<evidence type="ECO:0000313" key="3">
    <source>
        <dbReference type="EMBL" id="KAJ4402102.1"/>
    </source>
</evidence>
<dbReference type="Proteomes" id="UP001140510">
    <property type="component" value="Unassembled WGS sequence"/>
</dbReference>
<feature type="compositionally biased region" description="Polar residues" evidence="1">
    <location>
        <begin position="269"/>
        <end position="279"/>
    </location>
</feature>
<dbReference type="Gene3D" id="3.30.200.20">
    <property type="entry name" value="Phosphorylase Kinase, domain 1"/>
    <property type="match status" value="1"/>
</dbReference>
<feature type="compositionally biased region" description="Gly residues" evidence="1">
    <location>
        <begin position="469"/>
        <end position="486"/>
    </location>
</feature>
<evidence type="ECO:0000313" key="4">
    <source>
        <dbReference type="Proteomes" id="UP001140510"/>
    </source>
</evidence>
<dbReference type="OrthoDB" id="4062651at2759"/>
<dbReference type="GO" id="GO:0005524">
    <property type="term" value="F:ATP binding"/>
    <property type="evidence" value="ECO:0007669"/>
    <property type="project" value="InterPro"/>
</dbReference>
<organism evidence="3 4">
    <name type="scientific">Didymella pomorum</name>
    <dbReference type="NCBI Taxonomy" id="749634"/>
    <lineage>
        <taxon>Eukaryota</taxon>
        <taxon>Fungi</taxon>
        <taxon>Dikarya</taxon>
        <taxon>Ascomycota</taxon>
        <taxon>Pezizomycotina</taxon>
        <taxon>Dothideomycetes</taxon>
        <taxon>Pleosporomycetidae</taxon>
        <taxon>Pleosporales</taxon>
        <taxon>Pleosporineae</taxon>
        <taxon>Didymellaceae</taxon>
        <taxon>Didymella</taxon>
    </lineage>
</organism>
<dbReference type="GO" id="GO:0004672">
    <property type="term" value="F:protein kinase activity"/>
    <property type="evidence" value="ECO:0007669"/>
    <property type="project" value="InterPro"/>
</dbReference>
<feature type="compositionally biased region" description="Basic and acidic residues" evidence="1">
    <location>
        <begin position="121"/>
        <end position="137"/>
    </location>
</feature>
<feature type="compositionally biased region" description="Basic and acidic residues" evidence="1">
    <location>
        <begin position="526"/>
        <end position="544"/>
    </location>
</feature>
<feature type="compositionally biased region" description="Low complexity" evidence="1">
    <location>
        <begin position="1366"/>
        <end position="1382"/>
    </location>
</feature>